<evidence type="ECO:0000256" key="2">
    <source>
        <dbReference type="ARBA" id="ARBA00023015"/>
    </source>
</evidence>
<evidence type="ECO:0000313" key="8">
    <source>
        <dbReference type="EMBL" id="GHD12470.1"/>
    </source>
</evidence>
<dbReference type="SUPFAM" id="SSF52172">
    <property type="entry name" value="CheY-like"/>
    <property type="match status" value="1"/>
</dbReference>
<keyword evidence="3 8" id="KW-0238">DNA-binding</keyword>
<evidence type="ECO:0000256" key="1">
    <source>
        <dbReference type="ARBA" id="ARBA00022553"/>
    </source>
</evidence>
<dbReference type="SMART" id="SM00421">
    <property type="entry name" value="HTH_LUXR"/>
    <property type="match status" value="1"/>
</dbReference>
<dbReference type="GO" id="GO:0000160">
    <property type="term" value="P:phosphorelay signal transduction system"/>
    <property type="evidence" value="ECO:0007669"/>
    <property type="project" value="InterPro"/>
</dbReference>
<protein>
    <submittedName>
        <fullName evidence="8">DNA-binding response regulator</fullName>
    </submittedName>
</protein>
<dbReference type="InterPro" id="IPR000792">
    <property type="entry name" value="Tscrpt_reg_LuxR_C"/>
</dbReference>
<dbReference type="GO" id="GO:0006355">
    <property type="term" value="P:regulation of DNA-templated transcription"/>
    <property type="evidence" value="ECO:0007669"/>
    <property type="project" value="InterPro"/>
</dbReference>
<evidence type="ECO:0000259" key="7">
    <source>
        <dbReference type="PROSITE" id="PS50110"/>
    </source>
</evidence>
<dbReference type="AlphaFoldDB" id="A0A919CEF9"/>
<dbReference type="CDD" id="cd06170">
    <property type="entry name" value="LuxR_C_like"/>
    <property type="match status" value="1"/>
</dbReference>
<dbReference type="Pfam" id="PF00072">
    <property type="entry name" value="Response_reg"/>
    <property type="match status" value="1"/>
</dbReference>
<dbReference type="InterPro" id="IPR001789">
    <property type="entry name" value="Sig_transdc_resp-reg_receiver"/>
</dbReference>
<feature type="domain" description="Response regulatory" evidence="7">
    <location>
        <begin position="3"/>
        <end position="118"/>
    </location>
</feature>
<dbReference type="InterPro" id="IPR039420">
    <property type="entry name" value="WalR-like"/>
</dbReference>
<dbReference type="PANTHER" id="PTHR43214">
    <property type="entry name" value="TWO-COMPONENT RESPONSE REGULATOR"/>
    <property type="match status" value="1"/>
</dbReference>
<gene>
    <name evidence="8" type="ORF">GCM10010334_69500</name>
</gene>
<proteinExistence type="predicted"/>
<evidence type="ECO:0000256" key="5">
    <source>
        <dbReference type="PROSITE-ProRule" id="PRU00169"/>
    </source>
</evidence>
<evidence type="ECO:0000256" key="3">
    <source>
        <dbReference type="ARBA" id="ARBA00023125"/>
    </source>
</evidence>
<dbReference type="SMART" id="SM00448">
    <property type="entry name" value="REC"/>
    <property type="match status" value="1"/>
</dbReference>
<dbReference type="InterPro" id="IPR058245">
    <property type="entry name" value="NreC/VraR/RcsB-like_REC"/>
</dbReference>
<dbReference type="Proteomes" id="UP000638353">
    <property type="component" value="Unassembled WGS sequence"/>
</dbReference>
<dbReference type="InterPro" id="IPR011006">
    <property type="entry name" value="CheY-like_superfamily"/>
</dbReference>
<reference evidence="8" key="2">
    <citation type="submission" date="2020-09" db="EMBL/GenBank/DDBJ databases">
        <authorList>
            <person name="Sun Q."/>
            <person name="Ohkuma M."/>
        </authorList>
    </citation>
    <scope>NUCLEOTIDE SEQUENCE</scope>
    <source>
        <strain evidence="8">JCM 4637</strain>
    </source>
</reference>
<feature type="modified residue" description="4-aspartylphosphate" evidence="5">
    <location>
        <position position="53"/>
    </location>
</feature>
<keyword evidence="1 5" id="KW-0597">Phosphoprotein</keyword>
<dbReference type="RefSeq" id="WP_189827133.1">
    <property type="nucleotide sequence ID" value="NZ_BMVC01000018.1"/>
</dbReference>
<reference evidence="8" key="1">
    <citation type="journal article" date="2014" name="Int. J. Syst. Evol. Microbiol.">
        <title>Complete genome sequence of Corynebacterium casei LMG S-19264T (=DSM 44701T), isolated from a smear-ripened cheese.</title>
        <authorList>
            <consortium name="US DOE Joint Genome Institute (JGI-PGF)"/>
            <person name="Walter F."/>
            <person name="Albersmeier A."/>
            <person name="Kalinowski J."/>
            <person name="Ruckert C."/>
        </authorList>
    </citation>
    <scope>NUCLEOTIDE SEQUENCE</scope>
    <source>
        <strain evidence="8">JCM 4637</strain>
    </source>
</reference>
<evidence type="ECO:0000313" key="9">
    <source>
        <dbReference type="Proteomes" id="UP000638353"/>
    </source>
</evidence>
<keyword evidence="4" id="KW-0804">Transcription</keyword>
<dbReference type="InterPro" id="IPR016032">
    <property type="entry name" value="Sig_transdc_resp-reg_C-effctor"/>
</dbReference>
<evidence type="ECO:0000259" key="6">
    <source>
        <dbReference type="PROSITE" id="PS50043"/>
    </source>
</evidence>
<dbReference type="PROSITE" id="PS50043">
    <property type="entry name" value="HTH_LUXR_2"/>
    <property type="match status" value="1"/>
</dbReference>
<evidence type="ECO:0000256" key="4">
    <source>
        <dbReference type="ARBA" id="ARBA00023163"/>
    </source>
</evidence>
<feature type="domain" description="HTH luxR-type" evidence="6">
    <location>
        <begin position="147"/>
        <end position="212"/>
    </location>
</feature>
<organism evidence="8 9">
    <name type="scientific">Streptomyces finlayi</name>
    <dbReference type="NCBI Taxonomy" id="67296"/>
    <lineage>
        <taxon>Bacteria</taxon>
        <taxon>Bacillati</taxon>
        <taxon>Actinomycetota</taxon>
        <taxon>Actinomycetes</taxon>
        <taxon>Kitasatosporales</taxon>
        <taxon>Streptomycetaceae</taxon>
        <taxon>Streptomyces</taxon>
    </lineage>
</organism>
<dbReference type="Pfam" id="PF00196">
    <property type="entry name" value="GerE"/>
    <property type="match status" value="1"/>
</dbReference>
<dbReference type="EMBL" id="BMVC01000018">
    <property type="protein sequence ID" value="GHD12470.1"/>
    <property type="molecule type" value="Genomic_DNA"/>
</dbReference>
<dbReference type="Gene3D" id="3.40.50.2300">
    <property type="match status" value="1"/>
</dbReference>
<dbReference type="GO" id="GO:0003677">
    <property type="term" value="F:DNA binding"/>
    <property type="evidence" value="ECO:0007669"/>
    <property type="project" value="UniProtKB-KW"/>
</dbReference>
<comment type="caution">
    <text evidence="8">The sequence shown here is derived from an EMBL/GenBank/DDBJ whole genome shotgun (WGS) entry which is preliminary data.</text>
</comment>
<sequence length="224" mass="23686">MIRVAVVDDEALTRAALRQILESAGDIEVVAECEGRHATNRVRATAPDLALVDAVMPDIDGLTVIRALLALDSPPATAMLTAFDDGSRFRDALHSGAAGFLVKDSDPDMLIAAVRVLAAGGSVLKPTVQHTFADTLRPHEAPMPFRATTTPARLTPRERDVLCLVAVGMSNAETAAVLGIGLATVKYHVHSLRAKLGAKTRVALAVAAHNMGLNAETRELCRQS</sequence>
<accession>A0A919CEF9</accession>
<dbReference type="PROSITE" id="PS50110">
    <property type="entry name" value="RESPONSE_REGULATORY"/>
    <property type="match status" value="1"/>
</dbReference>
<dbReference type="CDD" id="cd17535">
    <property type="entry name" value="REC_NarL-like"/>
    <property type="match status" value="1"/>
</dbReference>
<dbReference type="SUPFAM" id="SSF46894">
    <property type="entry name" value="C-terminal effector domain of the bipartite response regulators"/>
    <property type="match status" value="1"/>
</dbReference>
<name>A0A919CEF9_9ACTN</name>
<keyword evidence="2" id="KW-0805">Transcription regulation</keyword>
<dbReference type="PRINTS" id="PR00038">
    <property type="entry name" value="HTHLUXR"/>
</dbReference>
<dbReference type="PANTHER" id="PTHR43214:SF24">
    <property type="entry name" value="TRANSCRIPTIONAL REGULATORY PROTEIN NARL-RELATED"/>
    <property type="match status" value="1"/>
</dbReference>